<name>A0AAV9X3R0_9PEZI</name>
<reference evidence="2 3" key="1">
    <citation type="submission" date="2019-10" db="EMBL/GenBank/DDBJ databases">
        <authorList>
            <person name="Palmer J.M."/>
        </authorList>
    </citation>
    <scope>NUCLEOTIDE SEQUENCE [LARGE SCALE GENOMIC DNA]</scope>
    <source>
        <strain evidence="2 3">TWF694</strain>
    </source>
</reference>
<comment type="caution">
    <text evidence="2">The sequence shown here is derived from an EMBL/GenBank/DDBJ whole genome shotgun (WGS) entry which is preliminary data.</text>
</comment>
<protein>
    <submittedName>
        <fullName evidence="2">Uncharacterized protein</fullName>
    </submittedName>
</protein>
<organism evidence="2 3">
    <name type="scientific">Orbilia ellipsospora</name>
    <dbReference type="NCBI Taxonomy" id="2528407"/>
    <lineage>
        <taxon>Eukaryota</taxon>
        <taxon>Fungi</taxon>
        <taxon>Dikarya</taxon>
        <taxon>Ascomycota</taxon>
        <taxon>Pezizomycotina</taxon>
        <taxon>Orbiliomycetes</taxon>
        <taxon>Orbiliales</taxon>
        <taxon>Orbiliaceae</taxon>
        <taxon>Orbilia</taxon>
    </lineage>
</organism>
<keyword evidence="3" id="KW-1185">Reference proteome</keyword>
<evidence type="ECO:0000256" key="1">
    <source>
        <dbReference type="SAM" id="MobiDB-lite"/>
    </source>
</evidence>
<feature type="compositionally biased region" description="Basic and acidic residues" evidence="1">
    <location>
        <begin position="44"/>
        <end position="103"/>
    </location>
</feature>
<feature type="region of interest" description="Disordered" evidence="1">
    <location>
        <begin position="40"/>
        <end position="116"/>
    </location>
</feature>
<accession>A0AAV9X3R0</accession>
<gene>
    <name evidence="2" type="ORF">TWF694_001814</name>
</gene>
<dbReference type="EMBL" id="JAVHJO010000010">
    <property type="protein sequence ID" value="KAK6535352.1"/>
    <property type="molecule type" value="Genomic_DNA"/>
</dbReference>
<dbReference type="AlphaFoldDB" id="A0AAV9X3R0"/>
<evidence type="ECO:0000313" key="2">
    <source>
        <dbReference type="EMBL" id="KAK6535352.1"/>
    </source>
</evidence>
<dbReference type="Proteomes" id="UP001365542">
    <property type="component" value="Unassembled WGS sequence"/>
</dbReference>
<sequence length="116" mass="13552">MNRFTLLTTLRRPRGIFFALWFRQLSFPNLNYQRLLSTTPNFYNKDKSSPAGSKERPELPSDKDRTAQSPKSSDEKILDRAQQGEKDKAPFTEEEQKRKRLDQQEGIGEGEQHQHS</sequence>
<evidence type="ECO:0000313" key="3">
    <source>
        <dbReference type="Proteomes" id="UP001365542"/>
    </source>
</evidence>
<proteinExistence type="predicted"/>